<dbReference type="SUPFAM" id="SSF158997">
    <property type="entry name" value="Trm112p-like"/>
    <property type="match status" value="1"/>
</dbReference>
<organism evidence="13 14">
    <name type="scientific">Brachybacterium aquaticum</name>
    <dbReference type="NCBI Taxonomy" id="1432564"/>
    <lineage>
        <taxon>Bacteria</taxon>
        <taxon>Bacillati</taxon>
        <taxon>Actinomycetota</taxon>
        <taxon>Actinomycetes</taxon>
        <taxon>Micrococcales</taxon>
        <taxon>Dermabacteraceae</taxon>
        <taxon>Brachybacterium</taxon>
    </lineage>
</organism>
<reference evidence="13 14" key="1">
    <citation type="submission" date="2020-08" db="EMBL/GenBank/DDBJ databases">
        <title>Sequencing the genomes of 1000 actinobacteria strains.</title>
        <authorList>
            <person name="Klenk H.-P."/>
        </authorList>
    </citation>
    <scope>NUCLEOTIDE SEQUENCE [LARGE SCALE GENOMIC DNA]</scope>
    <source>
        <strain evidence="13 14">DSM 28796</strain>
    </source>
</reference>
<dbReference type="GO" id="GO:0005975">
    <property type="term" value="P:carbohydrate metabolic process"/>
    <property type="evidence" value="ECO:0007669"/>
    <property type="project" value="InterPro"/>
</dbReference>
<dbReference type="Gene3D" id="3.40.120.10">
    <property type="entry name" value="Alpha-D-Glucose-1,6-Bisphosphate, subunit A, domain 3"/>
    <property type="match status" value="3"/>
</dbReference>
<dbReference type="InterPro" id="IPR016055">
    <property type="entry name" value="A-D-PHexomutase_a/b/a-I/II/III"/>
</dbReference>
<dbReference type="Pfam" id="PF00408">
    <property type="entry name" value="PGM_PMM_IV"/>
    <property type="match status" value="1"/>
</dbReference>
<keyword evidence="5 7" id="KW-0460">Magnesium</keyword>
<evidence type="ECO:0000256" key="2">
    <source>
        <dbReference type="ARBA" id="ARBA00010231"/>
    </source>
</evidence>
<feature type="domain" description="Alpha-D-phosphohexomutase alpha/beta/alpha" evidence="10">
    <location>
        <begin position="31"/>
        <end position="143"/>
    </location>
</feature>
<dbReference type="Pfam" id="PF02878">
    <property type="entry name" value="PGM_PMM_I"/>
    <property type="match status" value="1"/>
</dbReference>
<keyword evidence="14" id="KW-1185">Reference proteome</keyword>
<feature type="domain" description="Alpha-D-phosphohexomutase C-terminal" evidence="9">
    <location>
        <begin position="402"/>
        <end position="484"/>
    </location>
</feature>
<keyword evidence="6 13" id="KW-0413">Isomerase</keyword>
<dbReference type="EMBL" id="JACHLZ010000001">
    <property type="protein sequence ID" value="MBB5830930.1"/>
    <property type="molecule type" value="Genomic_DNA"/>
</dbReference>
<keyword evidence="3" id="KW-0597">Phosphoprotein</keyword>
<dbReference type="GO" id="GO:0004615">
    <property type="term" value="F:phosphomannomutase activity"/>
    <property type="evidence" value="ECO:0007669"/>
    <property type="project" value="UniProtKB-EC"/>
</dbReference>
<dbReference type="RefSeq" id="WP_184324471.1">
    <property type="nucleotide sequence ID" value="NZ_JACHLZ010000001.1"/>
</dbReference>
<dbReference type="InterPro" id="IPR005844">
    <property type="entry name" value="A-D-PHexomutase_a/b/a-I"/>
</dbReference>
<dbReference type="Proteomes" id="UP000588158">
    <property type="component" value="Unassembled WGS sequence"/>
</dbReference>
<dbReference type="CDD" id="cd03089">
    <property type="entry name" value="PMM_PGM"/>
    <property type="match status" value="1"/>
</dbReference>
<dbReference type="AlphaFoldDB" id="A0A841ACG7"/>
<dbReference type="Pfam" id="PF02880">
    <property type="entry name" value="PGM_PMM_III"/>
    <property type="match status" value="1"/>
</dbReference>
<evidence type="ECO:0000256" key="5">
    <source>
        <dbReference type="ARBA" id="ARBA00022842"/>
    </source>
</evidence>
<dbReference type="Gene3D" id="3.30.310.50">
    <property type="entry name" value="Alpha-D-phosphohexomutase, C-terminal domain"/>
    <property type="match status" value="1"/>
</dbReference>
<evidence type="ECO:0000259" key="12">
    <source>
        <dbReference type="Pfam" id="PF02880"/>
    </source>
</evidence>
<dbReference type="GO" id="GO:0000287">
    <property type="term" value="F:magnesium ion binding"/>
    <property type="evidence" value="ECO:0007669"/>
    <property type="project" value="InterPro"/>
</dbReference>
<protein>
    <submittedName>
        <fullName evidence="13">Phosphomannomutase</fullName>
        <ecNumber evidence="13">5.4.2.8</ecNumber>
    </submittedName>
</protein>
<dbReference type="Pfam" id="PF02879">
    <property type="entry name" value="PGM_PMM_II"/>
    <property type="match status" value="1"/>
</dbReference>
<evidence type="ECO:0000256" key="1">
    <source>
        <dbReference type="ARBA" id="ARBA00001946"/>
    </source>
</evidence>
<dbReference type="SUPFAM" id="SSF53738">
    <property type="entry name" value="Phosphoglucomutase, first 3 domains"/>
    <property type="match status" value="3"/>
</dbReference>
<comment type="similarity">
    <text evidence="2 7">Belongs to the phosphohexose mutase family.</text>
</comment>
<dbReference type="EC" id="5.4.2.8" evidence="13"/>
<evidence type="ECO:0000256" key="6">
    <source>
        <dbReference type="ARBA" id="ARBA00023235"/>
    </source>
</evidence>
<keyword evidence="4 7" id="KW-0479">Metal-binding</keyword>
<comment type="cofactor">
    <cofactor evidence="1">
        <name>Mg(2+)</name>
        <dbReference type="ChEBI" id="CHEBI:18420"/>
    </cofactor>
</comment>
<evidence type="ECO:0000256" key="3">
    <source>
        <dbReference type="ARBA" id="ARBA00022553"/>
    </source>
</evidence>
<proteinExistence type="inferred from homology"/>
<dbReference type="InterPro" id="IPR005843">
    <property type="entry name" value="A-D-PHexomutase_C"/>
</dbReference>
<evidence type="ECO:0000256" key="7">
    <source>
        <dbReference type="RuleBase" id="RU004326"/>
    </source>
</evidence>
<name>A0A841ACG7_9MICO</name>
<feature type="region of interest" description="Disordered" evidence="8">
    <location>
        <begin position="1"/>
        <end position="21"/>
    </location>
</feature>
<sequence length="585" mass="61300">MTEQTPQAEQKPPAEETTRSAGTAVDLSGIVKANDVRGVAGEQLTVEVARALGAAFADVLEQPELIVAHDMRVSSPELSRAVIEGAVRRGAIVADAGLSSTDQLYCTSGLHSAAGLMITASHNPARDNGMKLCLPGARPVGRDSGLEDVRRGAEAYLAAGEIPVRGEGRAEEIDTLDDYVATLRSLAPLPEGRRLKVVVDAADAMASLTAPAVLGTLAQIDLVELHFGLDGTFPHHPADPLRPENLRDLQEAVVREGADVGLAFDGDADRCVVLDETGTPVPPSAIGALIAEREVARARAAGEERPAVAVNAVASRHVAETVEAAGGEVLLTPVGHAGIKRIMAEHDAVAGAEHSAHYYFRDFFFADSGMLAALHVLAALAESEGSASQLVAAHSPYAHSGELNFPVDDAAAAEQRVRAHVAGLPAARLDELDGLIVRHWDESLAPEDRWWLSLRSSQTEALLRLNVEAEQPGTMERVRDEILALVRGPGPETVPTKEAPVAEASADVTTLADVPVSAAGHPLPAGASGADVPSWVREVLRCPDCGGELQDVDAAMQCIDCRRVHPVEGGIPVLIAGRHEAPAEG</sequence>
<dbReference type="PROSITE" id="PS00710">
    <property type="entry name" value="PGM_PMM"/>
    <property type="match status" value="1"/>
</dbReference>
<feature type="domain" description="Alpha-D-phosphohexomutase alpha/beta/alpha" evidence="12">
    <location>
        <begin position="284"/>
        <end position="394"/>
    </location>
</feature>
<dbReference type="Gene3D" id="2.20.25.10">
    <property type="match status" value="1"/>
</dbReference>
<dbReference type="InterPro" id="IPR005845">
    <property type="entry name" value="A-D-PHexomutase_a/b/a-II"/>
</dbReference>
<evidence type="ECO:0000259" key="10">
    <source>
        <dbReference type="Pfam" id="PF02878"/>
    </source>
</evidence>
<evidence type="ECO:0000313" key="14">
    <source>
        <dbReference type="Proteomes" id="UP000588158"/>
    </source>
</evidence>
<evidence type="ECO:0000313" key="13">
    <source>
        <dbReference type="EMBL" id="MBB5830930.1"/>
    </source>
</evidence>
<dbReference type="InterPro" id="IPR005846">
    <property type="entry name" value="A-D-PHexomutase_a/b/a-III"/>
</dbReference>
<comment type="caution">
    <text evidence="13">The sequence shown here is derived from an EMBL/GenBank/DDBJ whole genome shotgun (WGS) entry which is preliminary data.</text>
</comment>
<evidence type="ECO:0000259" key="9">
    <source>
        <dbReference type="Pfam" id="PF00408"/>
    </source>
</evidence>
<dbReference type="PANTHER" id="PTHR43771">
    <property type="entry name" value="PHOSPHOMANNOMUTASE"/>
    <property type="match status" value="1"/>
</dbReference>
<evidence type="ECO:0000256" key="8">
    <source>
        <dbReference type="SAM" id="MobiDB-lite"/>
    </source>
</evidence>
<evidence type="ECO:0000256" key="4">
    <source>
        <dbReference type="ARBA" id="ARBA00022723"/>
    </source>
</evidence>
<dbReference type="InterPro" id="IPR036900">
    <property type="entry name" value="A-D-PHexomutase_C_sf"/>
</dbReference>
<accession>A0A841ACG7</accession>
<gene>
    <name evidence="13" type="ORF">HNR70_000743</name>
</gene>
<feature type="domain" description="Alpha-D-phosphohexomutase alpha/beta/alpha" evidence="11">
    <location>
        <begin position="178"/>
        <end position="278"/>
    </location>
</feature>
<dbReference type="PRINTS" id="PR00509">
    <property type="entry name" value="PGMPMM"/>
</dbReference>
<dbReference type="InterPro" id="IPR016066">
    <property type="entry name" value="A-D-PHexomutase_CS"/>
</dbReference>
<dbReference type="SUPFAM" id="SSF55957">
    <property type="entry name" value="Phosphoglucomutase, C-terminal domain"/>
    <property type="match status" value="1"/>
</dbReference>
<dbReference type="PANTHER" id="PTHR43771:SF1">
    <property type="entry name" value="PHOSPHOMANNOMUTASE"/>
    <property type="match status" value="1"/>
</dbReference>
<dbReference type="InterPro" id="IPR005841">
    <property type="entry name" value="Alpha-D-phosphohexomutase_SF"/>
</dbReference>
<evidence type="ECO:0000259" key="11">
    <source>
        <dbReference type="Pfam" id="PF02879"/>
    </source>
</evidence>